<feature type="transmembrane region" description="Helical" evidence="5">
    <location>
        <begin position="147"/>
        <end position="164"/>
    </location>
</feature>
<keyword evidence="3 5" id="KW-1133">Transmembrane helix</keyword>
<evidence type="ECO:0000256" key="2">
    <source>
        <dbReference type="ARBA" id="ARBA00022692"/>
    </source>
</evidence>
<dbReference type="Pfam" id="PF00083">
    <property type="entry name" value="Sugar_tr"/>
    <property type="match status" value="1"/>
</dbReference>
<dbReference type="GO" id="GO:0022857">
    <property type="term" value="F:transmembrane transporter activity"/>
    <property type="evidence" value="ECO:0007669"/>
    <property type="project" value="InterPro"/>
</dbReference>
<dbReference type="AlphaFoldDB" id="A0A7R9K046"/>
<keyword evidence="4 5" id="KW-0472">Membrane</keyword>
<dbReference type="EMBL" id="OE841762">
    <property type="protein sequence ID" value="CAD7596979.1"/>
    <property type="molecule type" value="Genomic_DNA"/>
</dbReference>
<evidence type="ECO:0000256" key="3">
    <source>
        <dbReference type="ARBA" id="ARBA00022989"/>
    </source>
</evidence>
<evidence type="ECO:0000256" key="5">
    <source>
        <dbReference type="SAM" id="Phobius"/>
    </source>
</evidence>
<dbReference type="PANTHER" id="PTHR24064">
    <property type="entry name" value="SOLUTE CARRIER FAMILY 22 MEMBER"/>
    <property type="match status" value="1"/>
</dbReference>
<dbReference type="InterPro" id="IPR020846">
    <property type="entry name" value="MFS_dom"/>
</dbReference>
<sequence>MSAYVKFVPESVRWLLAKRHNERAKGIIKNAASINGVTLSTTLLEKVDNINVDSDTANGNPTGLEKPTLGVLDSILQICKNRRLLLRSLNLFYNWAANAFVYYGLSINSTSLGGNKYLNFALVCLVEIPGYTMAWVCMNRMGRRRSLCTSLFLCSATCVAAAFVPEGMNWAEVLLFLVGKLGITSSFGVVYVYTAELYPTVMRSAGVGASSTMARLGAMVAPFAPLLGMHMKSLPLLLFGAVALLAGLLALFFPETLGKKLPDTVDEIKKL</sequence>
<feature type="transmembrane region" description="Helical" evidence="5">
    <location>
        <begin position="205"/>
        <end position="227"/>
    </location>
</feature>
<dbReference type="PROSITE" id="PS50850">
    <property type="entry name" value="MFS"/>
    <property type="match status" value="1"/>
</dbReference>
<dbReference type="InterPro" id="IPR005828">
    <property type="entry name" value="MFS_sugar_transport-like"/>
</dbReference>
<feature type="domain" description="Major facilitator superfamily (MFS) profile" evidence="6">
    <location>
        <begin position="1"/>
        <end position="258"/>
    </location>
</feature>
<protein>
    <recommendedName>
        <fullName evidence="6">Major facilitator superfamily (MFS) profile domain-containing protein</fullName>
    </recommendedName>
</protein>
<keyword evidence="2 5" id="KW-0812">Transmembrane</keyword>
<reference evidence="7" key="1">
    <citation type="submission" date="2020-11" db="EMBL/GenBank/DDBJ databases">
        <authorList>
            <person name="Tran Van P."/>
        </authorList>
    </citation>
    <scope>NUCLEOTIDE SEQUENCE</scope>
</reference>
<feature type="transmembrane region" description="Helical" evidence="5">
    <location>
        <begin position="233"/>
        <end position="253"/>
    </location>
</feature>
<evidence type="ECO:0000259" key="6">
    <source>
        <dbReference type="PROSITE" id="PS50850"/>
    </source>
</evidence>
<dbReference type="SUPFAM" id="SSF103473">
    <property type="entry name" value="MFS general substrate transporter"/>
    <property type="match status" value="1"/>
</dbReference>
<proteinExistence type="predicted"/>
<accession>A0A7R9K046</accession>
<dbReference type="InterPro" id="IPR036259">
    <property type="entry name" value="MFS_trans_sf"/>
</dbReference>
<gene>
    <name evidence="7" type="ORF">TGEB3V08_LOCUS6611</name>
</gene>
<organism evidence="7">
    <name type="scientific">Timema genevievae</name>
    <name type="common">Walking stick</name>
    <dbReference type="NCBI Taxonomy" id="629358"/>
    <lineage>
        <taxon>Eukaryota</taxon>
        <taxon>Metazoa</taxon>
        <taxon>Ecdysozoa</taxon>
        <taxon>Arthropoda</taxon>
        <taxon>Hexapoda</taxon>
        <taxon>Insecta</taxon>
        <taxon>Pterygota</taxon>
        <taxon>Neoptera</taxon>
        <taxon>Polyneoptera</taxon>
        <taxon>Phasmatodea</taxon>
        <taxon>Timematodea</taxon>
        <taxon>Timematoidea</taxon>
        <taxon>Timematidae</taxon>
        <taxon>Timema</taxon>
    </lineage>
</organism>
<evidence type="ECO:0000313" key="7">
    <source>
        <dbReference type="EMBL" id="CAD7596979.1"/>
    </source>
</evidence>
<dbReference type="Gene3D" id="1.20.1250.20">
    <property type="entry name" value="MFS general substrate transporter like domains"/>
    <property type="match status" value="1"/>
</dbReference>
<feature type="transmembrane region" description="Helical" evidence="5">
    <location>
        <begin position="117"/>
        <end position="135"/>
    </location>
</feature>
<dbReference type="GO" id="GO:0016020">
    <property type="term" value="C:membrane"/>
    <property type="evidence" value="ECO:0007669"/>
    <property type="project" value="UniProtKB-SubCell"/>
</dbReference>
<comment type="subcellular location">
    <subcellularLocation>
        <location evidence="1">Membrane</location>
        <topology evidence="1">Multi-pass membrane protein</topology>
    </subcellularLocation>
</comment>
<evidence type="ECO:0000256" key="1">
    <source>
        <dbReference type="ARBA" id="ARBA00004141"/>
    </source>
</evidence>
<name>A0A7R9K046_TIMGE</name>
<feature type="transmembrane region" description="Helical" evidence="5">
    <location>
        <begin position="170"/>
        <end position="193"/>
    </location>
</feature>
<feature type="transmembrane region" description="Helical" evidence="5">
    <location>
        <begin position="84"/>
        <end position="105"/>
    </location>
</feature>
<evidence type="ECO:0000256" key="4">
    <source>
        <dbReference type="ARBA" id="ARBA00023136"/>
    </source>
</evidence>